<accession>A0A4Y9Y1Y6</accession>
<feature type="compositionally biased region" description="Basic and acidic residues" evidence="1">
    <location>
        <begin position="412"/>
        <end position="422"/>
    </location>
</feature>
<keyword evidence="3" id="KW-1185">Reference proteome</keyword>
<feature type="non-terminal residue" evidence="2">
    <location>
        <position position="442"/>
    </location>
</feature>
<comment type="caution">
    <text evidence="2">The sequence shown here is derived from an EMBL/GenBank/DDBJ whole genome shotgun (WGS) entry which is preliminary data.</text>
</comment>
<dbReference type="EMBL" id="SEOQ01000872">
    <property type="protein sequence ID" value="TFY55938.1"/>
    <property type="molecule type" value="Genomic_DNA"/>
</dbReference>
<dbReference type="AlphaFoldDB" id="A0A4Y9Y1Y6"/>
<name>A0A4Y9Y1Y6_9AGAM</name>
<evidence type="ECO:0000313" key="2">
    <source>
        <dbReference type="EMBL" id="TFY55938.1"/>
    </source>
</evidence>
<dbReference type="Proteomes" id="UP000298327">
    <property type="component" value="Unassembled WGS sequence"/>
</dbReference>
<reference evidence="2 3" key="1">
    <citation type="submission" date="2019-02" db="EMBL/GenBank/DDBJ databases">
        <title>Genome sequencing of the rare red list fungi Dentipellis fragilis.</title>
        <authorList>
            <person name="Buettner E."/>
            <person name="Kellner H."/>
        </authorList>
    </citation>
    <scope>NUCLEOTIDE SEQUENCE [LARGE SCALE GENOMIC DNA]</scope>
    <source>
        <strain evidence="2 3">DSM 105465</strain>
    </source>
</reference>
<evidence type="ECO:0000256" key="1">
    <source>
        <dbReference type="SAM" id="MobiDB-lite"/>
    </source>
</evidence>
<protein>
    <submittedName>
        <fullName evidence="2">Uncharacterized protein</fullName>
    </submittedName>
</protein>
<gene>
    <name evidence="2" type="ORF">EVG20_g9130</name>
</gene>
<sequence>MTPSSLSISALRSAIGRRSTVDSLGLGLVQDSGTSGIRFLEDFARRPRASNQYDQRQSWLGLACGSWPVARGLGLEADIASCIQPSRHRASCVVFSVKPRLRALITVVVLDNTVTYPAWMLGCLYLLIPVAERRSVRFGVEYQSALEPEILKVRSRSWFAGMSAHYAYGHDQPCSSLSRRTDVDLAPRIKYPFYLQYLAASVPVTSASAHCDWMICGSLQLSVYNCPALLVPCSLVPCSLVPGCWLSLPPSQSPSQDLCVRTCTRSASVMLVTVRWIMSLARCSRYCTSVYARQRPRVPHVFTPRKYAWKAAGPAQPEFRMYPWPAVEMAHGSKTRSRRRERTGADRTEAGAAVSMYGAPGEKRRRRAAASAGFLRPALAAARSALDALAGRGRDAKGRAIGIVVHFGCDRRAEGERSREASADGAARCMLESESWRRSESG</sequence>
<organism evidence="2 3">
    <name type="scientific">Dentipellis fragilis</name>
    <dbReference type="NCBI Taxonomy" id="205917"/>
    <lineage>
        <taxon>Eukaryota</taxon>
        <taxon>Fungi</taxon>
        <taxon>Dikarya</taxon>
        <taxon>Basidiomycota</taxon>
        <taxon>Agaricomycotina</taxon>
        <taxon>Agaricomycetes</taxon>
        <taxon>Russulales</taxon>
        <taxon>Hericiaceae</taxon>
        <taxon>Dentipellis</taxon>
    </lineage>
</organism>
<feature type="region of interest" description="Disordered" evidence="1">
    <location>
        <begin position="412"/>
        <end position="442"/>
    </location>
</feature>
<proteinExistence type="predicted"/>
<evidence type="ECO:0000313" key="3">
    <source>
        <dbReference type="Proteomes" id="UP000298327"/>
    </source>
</evidence>